<protein>
    <submittedName>
        <fullName evidence="1">Type I phosphodiesterase/nucleotide pyrophosphatase</fullName>
    </submittedName>
</protein>
<dbReference type="Gene3D" id="3.40.720.10">
    <property type="entry name" value="Alkaline Phosphatase, subunit A"/>
    <property type="match status" value="1"/>
</dbReference>
<dbReference type="InterPro" id="IPR017850">
    <property type="entry name" value="Alkaline_phosphatase_core_sf"/>
</dbReference>
<evidence type="ECO:0000313" key="1">
    <source>
        <dbReference type="EMBL" id="AEE95085.1"/>
    </source>
</evidence>
<dbReference type="PANTHER" id="PTHR10151:SF120">
    <property type="entry name" value="BIS(5'-ADENOSYL)-TRIPHOSPHATASE"/>
    <property type="match status" value="1"/>
</dbReference>
<dbReference type="GO" id="GO:0016787">
    <property type="term" value="F:hydrolase activity"/>
    <property type="evidence" value="ECO:0007669"/>
    <property type="project" value="UniProtKB-ARBA"/>
</dbReference>
<gene>
    <name evidence="1" type="ordered locus">Ahos_2214</name>
</gene>
<reference evidence="1 2" key="1">
    <citation type="journal article" date="2011" name="Extremophiles">
        <title>Genomic analysis of Acidianus hospitalis W1 a host for studying crenarchaeal virus and plasmid life cycles.</title>
        <authorList>
            <person name="You X.Y."/>
            <person name="Liu C."/>
            <person name="Wang S.Y."/>
            <person name="Jiang C.Y."/>
            <person name="Shah S.A."/>
            <person name="Prangishvili D."/>
            <person name="She Q."/>
            <person name="Liu S.J."/>
            <person name="Garrett R.A."/>
        </authorList>
    </citation>
    <scope>NUCLEOTIDE SEQUENCE [LARGE SCALE GENOMIC DNA]</scope>
    <source>
        <strain evidence="1 2">W1</strain>
    </source>
</reference>
<name>F4B9D9_ACIHW</name>
<sequence>MPANIIAIIAPYNRISSIYQLFYKDIIKIMHMSLELPNYEKNIYSLACGIADFLGVKRNCLSKLNISGKRLALVLLDGFGWNIMNRAGVVKKEAEKFQTVFPSTTSTVLTTLFTALTPGEHGILGYNTFVKRLGGIINTLKYTHPSIDERDSIQEAVPFEKAFPEVKSYLAEVKERKTIEIVPKGISNTQFSNATHGKTSETKEYTDIWDAIYAFSQVLQQNSYDFIYLYIPDVDTLAHKYGPYAEPTLNAARDIFESVYNVSTKLANVGNYTIVITADHGHVEVANNVNVKDDKEFLSMLEIPPYGDSRALFLKSRYDMKTYLYHRFNLRVFTKDEFPTLFGRIGNVELPDYIAVPLDNTAYIFDYKENGEYGKLKGHHGGLLQEEFEIPLVMING</sequence>
<dbReference type="HOGENOM" id="CLU_039939_1_0_2"/>
<dbReference type="EMBL" id="CP002535">
    <property type="protein sequence ID" value="AEE95085.1"/>
    <property type="molecule type" value="Genomic_DNA"/>
</dbReference>
<evidence type="ECO:0000313" key="2">
    <source>
        <dbReference type="Proteomes" id="UP000008458"/>
    </source>
</evidence>
<dbReference type="AlphaFoldDB" id="F4B9D9"/>
<dbReference type="eggNOG" id="arCOG01378">
    <property type="taxonomic scope" value="Archaea"/>
</dbReference>
<proteinExistence type="predicted"/>
<dbReference type="Proteomes" id="UP000008458">
    <property type="component" value="Chromosome"/>
</dbReference>
<dbReference type="Pfam" id="PF01663">
    <property type="entry name" value="Phosphodiest"/>
    <property type="match status" value="1"/>
</dbReference>
<dbReference type="KEGG" id="aho:Ahos_2214"/>
<organism evidence="1 2">
    <name type="scientific">Acidianus hospitalis (strain W1)</name>
    <dbReference type="NCBI Taxonomy" id="933801"/>
    <lineage>
        <taxon>Archaea</taxon>
        <taxon>Thermoproteota</taxon>
        <taxon>Thermoprotei</taxon>
        <taxon>Sulfolobales</taxon>
        <taxon>Sulfolobaceae</taxon>
        <taxon>Acidianus</taxon>
    </lineage>
</organism>
<dbReference type="InterPro" id="IPR002591">
    <property type="entry name" value="Phosphodiest/P_Trfase"/>
</dbReference>
<dbReference type="STRING" id="933801.Ahos_2214"/>
<dbReference type="PANTHER" id="PTHR10151">
    <property type="entry name" value="ECTONUCLEOTIDE PYROPHOSPHATASE/PHOSPHODIESTERASE"/>
    <property type="match status" value="1"/>
</dbReference>
<reference key="2">
    <citation type="journal article" date="2011" name="Extremophiles">
        <title>Genomic analyses of Acidianus hospitalis W1 a host for studying crenarchaeal virus and plasmid life cycles.</title>
        <authorList>
            <person name="You X.Y."/>
            <person name="Liu C."/>
            <person name="Wang S.Y."/>
            <person name="Jiang C.Y."/>
            <person name="Shah S.A."/>
            <person name="Prangishvili D."/>
            <person name="Liu S.J."/>
            <person name="Garrett R.A."/>
        </authorList>
    </citation>
    <scope>NUCLEOTIDE SEQUENCE</scope>
    <source>
        <strain>W1</strain>
    </source>
</reference>
<dbReference type="SUPFAM" id="SSF53649">
    <property type="entry name" value="Alkaline phosphatase-like"/>
    <property type="match status" value="1"/>
</dbReference>
<keyword evidence="2" id="KW-1185">Reference proteome</keyword>
<accession>F4B9D9</accession>